<dbReference type="Proteomes" id="UP000439903">
    <property type="component" value="Unassembled WGS sequence"/>
</dbReference>
<proteinExistence type="predicted"/>
<dbReference type="AlphaFoldDB" id="A0A8H3WV87"/>
<dbReference type="EMBL" id="WTPW01003335">
    <property type="protein sequence ID" value="KAF0345704.1"/>
    <property type="molecule type" value="Genomic_DNA"/>
</dbReference>
<gene>
    <name evidence="1" type="ORF">F8M41_015768</name>
</gene>
<dbReference type="OrthoDB" id="2448879at2759"/>
<evidence type="ECO:0000313" key="2">
    <source>
        <dbReference type="Proteomes" id="UP000439903"/>
    </source>
</evidence>
<comment type="caution">
    <text evidence="1">The sequence shown here is derived from an EMBL/GenBank/DDBJ whole genome shotgun (WGS) entry which is preliminary data.</text>
</comment>
<organism evidence="1 2">
    <name type="scientific">Gigaspora margarita</name>
    <dbReference type="NCBI Taxonomy" id="4874"/>
    <lineage>
        <taxon>Eukaryota</taxon>
        <taxon>Fungi</taxon>
        <taxon>Fungi incertae sedis</taxon>
        <taxon>Mucoromycota</taxon>
        <taxon>Glomeromycotina</taxon>
        <taxon>Glomeromycetes</taxon>
        <taxon>Diversisporales</taxon>
        <taxon>Gigasporaceae</taxon>
        <taxon>Gigaspora</taxon>
    </lineage>
</organism>
<keyword evidence="2" id="KW-1185">Reference proteome</keyword>
<reference evidence="1 2" key="1">
    <citation type="journal article" date="2019" name="Environ. Microbiol.">
        <title>At the nexus of three kingdoms: the genome of the mycorrhizal fungus Gigaspora margarita provides insights into plant, endobacterial and fungal interactions.</title>
        <authorList>
            <person name="Venice F."/>
            <person name="Ghignone S."/>
            <person name="Salvioli di Fossalunga A."/>
            <person name="Amselem J."/>
            <person name="Novero M."/>
            <person name="Xianan X."/>
            <person name="Sedzielewska Toro K."/>
            <person name="Morin E."/>
            <person name="Lipzen A."/>
            <person name="Grigoriev I.V."/>
            <person name="Henrissat B."/>
            <person name="Martin F.M."/>
            <person name="Bonfante P."/>
        </authorList>
    </citation>
    <scope>NUCLEOTIDE SEQUENCE [LARGE SCALE GENOMIC DNA]</scope>
    <source>
        <strain evidence="1 2">BEG34</strain>
    </source>
</reference>
<evidence type="ECO:0000313" key="1">
    <source>
        <dbReference type="EMBL" id="KAF0345704.1"/>
    </source>
</evidence>
<accession>A0A8H3WV87</accession>
<protein>
    <submittedName>
        <fullName evidence="1">Uncharacterized protein</fullName>
    </submittedName>
</protein>
<sequence>MKLIPGLKEISDYNNSTLIWIFNLDNDQLKFLNFSEHRTTGACEEHQLCIDKMLDGIIPLANNVLAKLIQNHHPKWYGKLILVQYPEKVIKFNIKGIV</sequence>
<name>A0A8H3WV87_GIGMA</name>